<protein>
    <submittedName>
        <fullName evidence="1">Uncharacterized protein</fullName>
    </submittedName>
</protein>
<proteinExistence type="predicted"/>
<accession>A0A0A9FIM0</accession>
<reference evidence="1" key="1">
    <citation type="submission" date="2014-09" db="EMBL/GenBank/DDBJ databases">
        <authorList>
            <person name="Magalhaes I.L.F."/>
            <person name="Oliveira U."/>
            <person name="Santos F.R."/>
            <person name="Vidigal T.H.D.A."/>
            <person name="Brescovit A.D."/>
            <person name="Santos A.J."/>
        </authorList>
    </citation>
    <scope>NUCLEOTIDE SEQUENCE</scope>
    <source>
        <tissue evidence="1">Shoot tissue taken approximately 20 cm above the soil surface</tissue>
    </source>
</reference>
<dbReference type="EMBL" id="GBRH01187910">
    <property type="protein sequence ID" value="JAE09986.1"/>
    <property type="molecule type" value="Transcribed_RNA"/>
</dbReference>
<organism evidence="1">
    <name type="scientific">Arundo donax</name>
    <name type="common">Giant reed</name>
    <name type="synonym">Donax arundinaceus</name>
    <dbReference type="NCBI Taxonomy" id="35708"/>
    <lineage>
        <taxon>Eukaryota</taxon>
        <taxon>Viridiplantae</taxon>
        <taxon>Streptophyta</taxon>
        <taxon>Embryophyta</taxon>
        <taxon>Tracheophyta</taxon>
        <taxon>Spermatophyta</taxon>
        <taxon>Magnoliopsida</taxon>
        <taxon>Liliopsida</taxon>
        <taxon>Poales</taxon>
        <taxon>Poaceae</taxon>
        <taxon>PACMAD clade</taxon>
        <taxon>Arundinoideae</taxon>
        <taxon>Arundineae</taxon>
        <taxon>Arundo</taxon>
    </lineage>
</organism>
<name>A0A0A9FIM0_ARUDO</name>
<evidence type="ECO:0000313" key="1">
    <source>
        <dbReference type="EMBL" id="JAE09986.1"/>
    </source>
</evidence>
<sequence length="30" mass="3276">MSPAYSASKSISWFLFPSPPSSLGPVWNSF</sequence>
<dbReference type="AlphaFoldDB" id="A0A0A9FIM0"/>
<reference evidence="1" key="2">
    <citation type="journal article" date="2015" name="Data Brief">
        <title>Shoot transcriptome of the giant reed, Arundo donax.</title>
        <authorList>
            <person name="Barrero R.A."/>
            <person name="Guerrero F.D."/>
            <person name="Moolhuijzen P."/>
            <person name="Goolsby J.A."/>
            <person name="Tidwell J."/>
            <person name="Bellgard S.E."/>
            <person name="Bellgard M.I."/>
        </authorList>
    </citation>
    <scope>NUCLEOTIDE SEQUENCE</scope>
    <source>
        <tissue evidence="1">Shoot tissue taken approximately 20 cm above the soil surface</tissue>
    </source>
</reference>